<evidence type="ECO:0000256" key="2">
    <source>
        <dbReference type="ARBA" id="ARBA00022741"/>
    </source>
</evidence>
<dbReference type="PROSITE" id="PS51217">
    <property type="entry name" value="UVRD_HELICASE_CTER"/>
    <property type="match status" value="1"/>
</dbReference>
<dbReference type="SUPFAM" id="SSF52540">
    <property type="entry name" value="P-loop containing nucleoside triphosphate hydrolases"/>
    <property type="match status" value="1"/>
</dbReference>
<dbReference type="GO" id="GO:0003677">
    <property type="term" value="F:DNA binding"/>
    <property type="evidence" value="ECO:0007669"/>
    <property type="project" value="UniProtKB-KW"/>
</dbReference>
<name>A0A643FXB2_9BURK</name>
<dbReference type="Pfam" id="PF00580">
    <property type="entry name" value="UvrD-helicase"/>
    <property type="match status" value="1"/>
</dbReference>
<keyword evidence="4 14" id="KW-0378">Hydrolase</keyword>
<evidence type="ECO:0000256" key="7">
    <source>
        <dbReference type="ARBA" id="ARBA00022840"/>
    </source>
</evidence>
<dbReference type="GO" id="GO:0000725">
    <property type="term" value="P:recombinational repair"/>
    <property type="evidence" value="ECO:0007669"/>
    <property type="project" value="TreeGrafter"/>
</dbReference>
<keyword evidence="10" id="KW-0413">Isomerase</keyword>
<comment type="catalytic activity">
    <reaction evidence="13">
        <text>ATP + H2O = ADP + phosphate + H(+)</text>
        <dbReference type="Rhea" id="RHEA:13065"/>
        <dbReference type="ChEBI" id="CHEBI:15377"/>
        <dbReference type="ChEBI" id="CHEBI:15378"/>
        <dbReference type="ChEBI" id="CHEBI:30616"/>
        <dbReference type="ChEBI" id="CHEBI:43474"/>
        <dbReference type="ChEBI" id="CHEBI:456216"/>
        <dbReference type="EC" id="5.6.2.4"/>
    </reaction>
</comment>
<keyword evidence="8" id="KW-0238">DNA-binding</keyword>
<dbReference type="Gene3D" id="1.10.3170.10">
    <property type="entry name" value="Recbcd, chain B, domain 2"/>
    <property type="match status" value="1"/>
</dbReference>
<reference evidence="17 18" key="1">
    <citation type="submission" date="2020-10" db="EMBL/GenBank/DDBJ databases">
        <title>Complete genome sequence of Cupriavidus basilensis CCUG 49340T.</title>
        <authorList>
            <person name="Salva-Serra F."/>
            <person name="Donoso R.A."/>
            <person name="Cho K.H."/>
            <person name="Yoo J.A."/>
            <person name="Lee K."/>
            <person name="Yoon S.-H."/>
            <person name="Perez-Pantoja D."/>
            <person name="Moore E.R.B."/>
        </authorList>
    </citation>
    <scope>NUCLEOTIDE SEQUENCE [LARGE SCALE GENOMIC DNA]</scope>
    <source>
        <strain evidence="18">CCUG 49340</strain>
    </source>
</reference>
<accession>A0A643FXB2</accession>
<keyword evidence="2 14" id="KW-0547">Nucleotide-binding</keyword>
<feature type="domain" description="UvrD-like helicase ATP-binding" evidence="15">
    <location>
        <begin position="8"/>
        <end position="478"/>
    </location>
</feature>
<dbReference type="GO" id="GO:0005829">
    <property type="term" value="C:cytosol"/>
    <property type="evidence" value="ECO:0007669"/>
    <property type="project" value="TreeGrafter"/>
</dbReference>
<evidence type="ECO:0000256" key="11">
    <source>
        <dbReference type="ARBA" id="ARBA00034617"/>
    </source>
</evidence>
<organism evidence="17 18">
    <name type="scientific">Cupriavidus basilensis</name>
    <dbReference type="NCBI Taxonomy" id="68895"/>
    <lineage>
        <taxon>Bacteria</taxon>
        <taxon>Pseudomonadati</taxon>
        <taxon>Pseudomonadota</taxon>
        <taxon>Betaproteobacteria</taxon>
        <taxon>Burkholderiales</taxon>
        <taxon>Burkholderiaceae</taxon>
        <taxon>Cupriavidus</taxon>
    </lineage>
</organism>
<dbReference type="Gene3D" id="3.90.320.10">
    <property type="match status" value="1"/>
</dbReference>
<comment type="catalytic activity">
    <reaction evidence="11">
        <text>Couples ATP hydrolysis with the unwinding of duplex DNA by translocating in the 3'-5' direction.</text>
        <dbReference type="EC" id="5.6.2.4"/>
    </reaction>
</comment>
<feature type="binding site" evidence="14">
    <location>
        <begin position="29"/>
        <end position="36"/>
    </location>
    <ligand>
        <name>ATP</name>
        <dbReference type="ChEBI" id="CHEBI:30616"/>
    </ligand>
</feature>
<dbReference type="InterPro" id="IPR014016">
    <property type="entry name" value="UvrD-like_ATP-bd"/>
</dbReference>
<dbReference type="InterPro" id="IPR000212">
    <property type="entry name" value="DNA_helicase_UvrD/REP"/>
</dbReference>
<dbReference type="EC" id="5.6.2.4" evidence="12"/>
<dbReference type="Pfam" id="PF13361">
    <property type="entry name" value="UvrD_C"/>
    <property type="match status" value="2"/>
</dbReference>
<keyword evidence="3" id="KW-0227">DNA damage</keyword>
<evidence type="ECO:0000256" key="8">
    <source>
        <dbReference type="ARBA" id="ARBA00023125"/>
    </source>
</evidence>
<dbReference type="Gene3D" id="3.40.50.300">
    <property type="entry name" value="P-loop containing nucleotide triphosphate hydrolases"/>
    <property type="match status" value="3"/>
</dbReference>
<protein>
    <recommendedName>
        <fullName evidence="12">DNA 3'-5' helicase</fullName>
        <ecNumber evidence="12">5.6.2.4</ecNumber>
    </recommendedName>
</protein>
<dbReference type="InterPro" id="IPR014017">
    <property type="entry name" value="DNA_helicase_UvrD-like_C"/>
</dbReference>
<dbReference type="GO" id="GO:0043138">
    <property type="term" value="F:3'-5' DNA helicase activity"/>
    <property type="evidence" value="ECO:0007669"/>
    <property type="project" value="UniProtKB-EC"/>
</dbReference>
<dbReference type="RefSeq" id="WP_150985371.1">
    <property type="nucleotide sequence ID" value="NZ_CP062803.1"/>
</dbReference>
<dbReference type="AlphaFoldDB" id="A0A643FXB2"/>
<evidence type="ECO:0000259" key="15">
    <source>
        <dbReference type="PROSITE" id="PS51198"/>
    </source>
</evidence>
<keyword evidence="6" id="KW-0269">Exonuclease</keyword>
<evidence type="ECO:0000256" key="3">
    <source>
        <dbReference type="ARBA" id="ARBA00022763"/>
    </source>
</evidence>
<dbReference type="GO" id="GO:0009338">
    <property type="term" value="C:exodeoxyribonuclease V complex"/>
    <property type="evidence" value="ECO:0007669"/>
    <property type="project" value="TreeGrafter"/>
</dbReference>
<evidence type="ECO:0000256" key="9">
    <source>
        <dbReference type="ARBA" id="ARBA00023204"/>
    </source>
</evidence>
<evidence type="ECO:0000256" key="12">
    <source>
        <dbReference type="ARBA" id="ARBA00034808"/>
    </source>
</evidence>
<gene>
    <name evidence="17" type="ORF">F7R26_000240</name>
</gene>
<evidence type="ECO:0000256" key="5">
    <source>
        <dbReference type="ARBA" id="ARBA00022806"/>
    </source>
</evidence>
<keyword evidence="7 14" id="KW-0067">ATP-binding</keyword>
<sequence>MNKNAMPLEDNRARRTAIADHHRSLLVEAGAGSGKTAVMAGRIAMMLAEGIAPRHIAAVTFTELAASELVIRVREFVAELSAGRIPAELDAALPDGLAQRHHANLEAASAAIDEITCSTIHGFCQRLIKPYPVEANIDPGAGIMDRDQGGMAFDDIVEDWLREQLDGAQAGLLAELVLHDAQATVELVRGIAATLRVQRHATVPAAQPLPPLITAFRHAANAIAAFLAATEAKDGDTADMSALLTDAAQALAFPYDAQRPADLARLLAIRLQPDTALCKKDGGFRSYRRATAWRKAASAAGMPAAHGNALCEQAMLLHAACEDTWLALQQHIASHVLAALVDAVQPVLVRFRDYKRAAALLDFDDLIFAARDLLRDHDSVRQALASRYRHVLVDEFQDTDPLQSEIFWRLCGEPPAAGDTDWTRFAIRPGALFLVGDPKQAIYRFRGADVAAYVQARGAFAAQDRDSVLAISTNFRSRAPILAYVNARFEAILSSDGQPGFTALTPFHAASDDNPRVLALDVPVTGEDGKSSAEQMRDAEASAVAAMCARMIGNHDIVDRKTGERRQCRPGDIALLAPSGTDLWRYEAALERRGVPVATQAGKGFYQRQEIQDLIALTRVLADVRDTLALGALLRGPLVGLTEEALLDIVWHLPRSEDAPDSLPGLDLRVETEHLPQGLARDIIGKLQLLRRKANATTPYDLISQGIDVLHVRAVLLERHHGQAERVLANVDLYLNLARAYAVRGLRAFADAMGAAWSDATRASEGRPDAQEEAVALYTMHAAKGLEWPIVVPVNTMTQVVAGDSTVTDRSNGHFYCAAYGLKPVGYEEARVAEKAELERERIRLWYVAATRARELLVLPRLDAAAGDSAWINLLDLALPALDPLVLDDVTDGTVAGAITTENQQTRQSFGDEALAIALQHKRLAWLAPSRDESAGGPLMQEEVPAILLAPDDGEIADVTAYPAVQGGRERGLVIHKLFEEILSGETGESAPALTARAADLARMLGCEPNDDPATGLCPAEMAASVLRTLALPEIATLRPGLAPELPVYASVVVENLESATIGIADAVSFAADGTPEVIIDWKSDVRPDPGILDHYRAQVRSYLDMTGARRGLIVLVTSGVVIPVAPSYVQRAAGAEHA</sequence>
<evidence type="ECO:0000259" key="16">
    <source>
        <dbReference type="PROSITE" id="PS51217"/>
    </source>
</evidence>
<dbReference type="InterPro" id="IPR027417">
    <property type="entry name" value="P-loop_NTPase"/>
</dbReference>
<dbReference type="InterPro" id="IPR011604">
    <property type="entry name" value="PDDEXK-like_dom_sf"/>
</dbReference>
<evidence type="ECO:0000256" key="1">
    <source>
        <dbReference type="ARBA" id="ARBA00022722"/>
    </source>
</evidence>
<dbReference type="Proteomes" id="UP000397656">
    <property type="component" value="Chromosome 1"/>
</dbReference>
<dbReference type="GeneID" id="98399304"/>
<dbReference type="GO" id="GO:0005524">
    <property type="term" value="F:ATP binding"/>
    <property type="evidence" value="ECO:0007669"/>
    <property type="project" value="UniProtKB-UniRule"/>
</dbReference>
<dbReference type="PROSITE" id="PS51198">
    <property type="entry name" value="UVRD_HELICASE_ATP_BIND"/>
    <property type="match status" value="1"/>
</dbReference>
<evidence type="ECO:0000313" key="18">
    <source>
        <dbReference type="Proteomes" id="UP000397656"/>
    </source>
</evidence>
<dbReference type="EMBL" id="CP062803">
    <property type="protein sequence ID" value="QOT76582.1"/>
    <property type="molecule type" value="Genomic_DNA"/>
</dbReference>
<proteinExistence type="predicted"/>
<evidence type="ECO:0000313" key="17">
    <source>
        <dbReference type="EMBL" id="QOT76582.1"/>
    </source>
</evidence>
<evidence type="ECO:0000256" key="13">
    <source>
        <dbReference type="ARBA" id="ARBA00048988"/>
    </source>
</evidence>
<dbReference type="PANTHER" id="PTHR11070">
    <property type="entry name" value="UVRD / RECB / PCRA DNA HELICASE FAMILY MEMBER"/>
    <property type="match status" value="1"/>
</dbReference>
<evidence type="ECO:0000256" key="4">
    <source>
        <dbReference type="ARBA" id="ARBA00022801"/>
    </source>
</evidence>
<evidence type="ECO:0000256" key="14">
    <source>
        <dbReference type="PROSITE-ProRule" id="PRU00560"/>
    </source>
</evidence>
<feature type="domain" description="UvrD-like helicase C-terminal" evidence="16">
    <location>
        <begin position="498"/>
        <end position="785"/>
    </location>
</feature>
<evidence type="ECO:0000256" key="6">
    <source>
        <dbReference type="ARBA" id="ARBA00022839"/>
    </source>
</evidence>
<keyword evidence="1" id="KW-0540">Nuclease</keyword>
<dbReference type="PANTHER" id="PTHR11070:SF23">
    <property type="entry name" value="RECBCD ENZYME SUBUNIT RECB"/>
    <property type="match status" value="1"/>
</dbReference>
<keyword evidence="5 14" id="KW-0347">Helicase</keyword>
<evidence type="ECO:0000256" key="10">
    <source>
        <dbReference type="ARBA" id="ARBA00023235"/>
    </source>
</evidence>
<dbReference type="GO" id="GO:0004527">
    <property type="term" value="F:exonuclease activity"/>
    <property type="evidence" value="ECO:0007669"/>
    <property type="project" value="UniProtKB-KW"/>
</dbReference>
<keyword evidence="9" id="KW-0234">DNA repair</keyword>